<feature type="domain" description="K Homology" evidence="8">
    <location>
        <begin position="701"/>
        <end position="770"/>
    </location>
</feature>
<proteinExistence type="predicted"/>
<feature type="domain" description="K Homology" evidence="8">
    <location>
        <begin position="775"/>
        <end position="849"/>
    </location>
</feature>
<feature type="coiled-coil region" evidence="6">
    <location>
        <begin position="1232"/>
        <end position="1259"/>
    </location>
</feature>
<dbReference type="PANTHER" id="PTHR10627:SF31">
    <property type="entry name" value="DODECA-SATELLITE-BINDING PROTEIN 1, ISOFORM A"/>
    <property type="match status" value="1"/>
</dbReference>
<evidence type="ECO:0000313" key="9">
    <source>
        <dbReference type="EMBL" id="RWS13999.1"/>
    </source>
</evidence>
<feature type="domain" description="K Homology" evidence="8">
    <location>
        <begin position="1182"/>
        <end position="1251"/>
    </location>
</feature>
<dbReference type="Pfam" id="PF24668">
    <property type="entry name" value="KH_Vigilin"/>
    <property type="match status" value="1"/>
</dbReference>
<keyword evidence="6" id="KW-0175">Coiled coil</keyword>
<feature type="domain" description="K Homology" evidence="8">
    <location>
        <begin position="332"/>
        <end position="400"/>
    </location>
</feature>
<dbReference type="Pfam" id="PF00013">
    <property type="entry name" value="KH_1"/>
    <property type="match status" value="12"/>
</dbReference>
<accession>A0A3S3Q7X2</accession>
<dbReference type="CDD" id="cd00105">
    <property type="entry name" value="KH-I"/>
    <property type="match status" value="1"/>
</dbReference>
<feature type="coiled-coil region" evidence="6">
    <location>
        <begin position="905"/>
        <end position="932"/>
    </location>
</feature>
<dbReference type="SUPFAM" id="SSF54791">
    <property type="entry name" value="Eukaryotic type KH-domain (KH-domain type I)"/>
    <property type="match status" value="13"/>
</dbReference>
<feature type="compositionally biased region" description="Polar residues" evidence="7">
    <location>
        <begin position="1291"/>
        <end position="1304"/>
    </location>
</feature>
<evidence type="ECO:0000313" key="12">
    <source>
        <dbReference type="Proteomes" id="UP000285301"/>
    </source>
</evidence>
<feature type="domain" description="K Homology" evidence="8">
    <location>
        <begin position="1105"/>
        <end position="1178"/>
    </location>
</feature>
<keyword evidence="3" id="KW-0677">Repeat</keyword>
<evidence type="ECO:0000256" key="7">
    <source>
        <dbReference type="SAM" id="MobiDB-lite"/>
    </source>
</evidence>
<feature type="coiled-coil region" evidence="6">
    <location>
        <begin position="834"/>
        <end position="861"/>
    </location>
</feature>
<dbReference type="CDD" id="cd22407">
    <property type="entry name" value="KH-I_Vigilin_rpt3"/>
    <property type="match status" value="1"/>
</dbReference>
<reference evidence="11 12" key="1">
    <citation type="journal article" date="2018" name="Gigascience">
        <title>Genomes of trombidid mites reveal novel predicted allergens and laterally-transferred genes associated with secondary metabolism.</title>
        <authorList>
            <person name="Dong X."/>
            <person name="Chaisiri K."/>
            <person name="Xia D."/>
            <person name="Armstrong S.D."/>
            <person name="Fang Y."/>
            <person name="Donnelly M.J."/>
            <person name="Kadowaki T."/>
            <person name="McGarry J.W."/>
            <person name="Darby A.C."/>
            <person name="Makepeace B.L."/>
        </authorList>
    </citation>
    <scope>NUCLEOTIDE SEQUENCE [LARGE SCALE GENOMIC DNA]</scope>
    <source>
        <strain evidence="11">UoL-WK</strain>
    </source>
</reference>
<reference evidence="11" key="2">
    <citation type="submission" date="2018-11" db="EMBL/GenBank/DDBJ databases">
        <title>Trombidioid mite genomics.</title>
        <authorList>
            <person name="Dong X."/>
        </authorList>
    </citation>
    <scope>NUCLEOTIDE SEQUENCE</scope>
    <source>
        <strain evidence="11">UoL-WK</strain>
    </source>
</reference>
<dbReference type="CDD" id="cd02394">
    <property type="entry name" value="KH-I_Vigilin_rpt6"/>
    <property type="match status" value="1"/>
</dbReference>
<keyword evidence="4 5" id="KW-0694">RNA-binding</keyword>
<dbReference type="CDD" id="cd22413">
    <property type="entry name" value="KH-I_Vigilin_rpt10"/>
    <property type="match status" value="1"/>
</dbReference>
<evidence type="ECO:0000256" key="4">
    <source>
        <dbReference type="ARBA" id="ARBA00022884"/>
    </source>
</evidence>
<dbReference type="CDD" id="cd22418">
    <property type="entry name" value="KH-I_Vigilin_rpt15"/>
    <property type="match status" value="1"/>
</dbReference>
<dbReference type="CDD" id="cd22416">
    <property type="entry name" value="KH-I_Vigilin_rpt13"/>
    <property type="match status" value="1"/>
</dbReference>
<dbReference type="STRING" id="1965070.A0A3S3Q7X2"/>
<feature type="domain" description="K Homology" evidence="8">
    <location>
        <begin position="472"/>
        <end position="544"/>
    </location>
</feature>
<feature type="domain" description="K Homology" evidence="8">
    <location>
        <begin position="555"/>
        <end position="624"/>
    </location>
</feature>
<dbReference type="CDD" id="cd22417">
    <property type="entry name" value="KH-I_Vigilin_rpt14"/>
    <property type="match status" value="1"/>
</dbReference>
<dbReference type="GO" id="GO:0010468">
    <property type="term" value="P:regulation of gene expression"/>
    <property type="evidence" value="ECO:0007669"/>
    <property type="project" value="UniProtKB-ARBA"/>
</dbReference>
<dbReference type="EMBL" id="NCKU01000789">
    <property type="protein sequence ID" value="RWS14154.1"/>
    <property type="molecule type" value="Genomic_DNA"/>
</dbReference>
<dbReference type="PANTHER" id="PTHR10627">
    <property type="entry name" value="SCP160"/>
    <property type="match status" value="1"/>
</dbReference>
<feature type="compositionally biased region" description="Basic and acidic residues" evidence="7">
    <location>
        <begin position="985"/>
        <end position="994"/>
    </location>
</feature>
<dbReference type="SMART" id="SM00322">
    <property type="entry name" value="KH"/>
    <property type="match status" value="14"/>
</dbReference>
<evidence type="ECO:0000313" key="10">
    <source>
        <dbReference type="EMBL" id="RWS14154.1"/>
    </source>
</evidence>
<dbReference type="InterPro" id="IPR036612">
    <property type="entry name" value="KH_dom_type_1_sf"/>
</dbReference>
<evidence type="ECO:0000256" key="6">
    <source>
        <dbReference type="SAM" id="Coils"/>
    </source>
</evidence>
<feature type="region of interest" description="Disordered" evidence="7">
    <location>
        <begin position="979"/>
        <end position="1000"/>
    </location>
</feature>
<dbReference type="PROSITE" id="PS50084">
    <property type="entry name" value="KH_TYPE_1"/>
    <property type="match status" value="12"/>
</dbReference>
<feature type="domain" description="K Homology" evidence="8">
    <location>
        <begin position="259"/>
        <end position="327"/>
    </location>
</feature>
<gene>
    <name evidence="11" type="ORF">B4U79_00374</name>
    <name evidence="9" type="ORF">B4U79_05476</name>
    <name evidence="10" type="ORF">B4U79_14008</name>
</gene>
<comment type="subcellular location">
    <subcellularLocation>
        <location evidence="1">Cytoplasm</location>
    </subcellularLocation>
</comment>
<evidence type="ECO:0000256" key="1">
    <source>
        <dbReference type="ARBA" id="ARBA00004496"/>
    </source>
</evidence>
<dbReference type="GO" id="GO:0003729">
    <property type="term" value="F:mRNA binding"/>
    <property type="evidence" value="ECO:0007669"/>
    <property type="project" value="TreeGrafter"/>
</dbReference>
<dbReference type="EMBL" id="NCKU01000425">
    <property type="protein sequence ID" value="RWS15554.1"/>
    <property type="molecule type" value="Genomic_DNA"/>
</dbReference>
<evidence type="ECO:0000256" key="5">
    <source>
        <dbReference type="PROSITE-ProRule" id="PRU00117"/>
    </source>
</evidence>
<dbReference type="InterPro" id="IPR004087">
    <property type="entry name" value="KH_dom"/>
</dbReference>
<dbReference type="InterPro" id="IPR004088">
    <property type="entry name" value="KH_dom_type_1"/>
</dbReference>
<evidence type="ECO:0000259" key="8">
    <source>
        <dbReference type="SMART" id="SM00322"/>
    </source>
</evidence>
<dbReference type="Gene3D" id="3.30.1370.10">
    <property type="entry name" value="K Homology domain, type 1"/>
    <property type="match status" value="14"/>
</dbReference>
<dbReference type="EMBL" id="NCKU01000826">
    <property type="protein sequence ID" value="RWS13999.1"/>
    <property type="molecule type" value="Genomic_DNA"/>
</dbReference>
<dbReference type="Proteomes" id="UP000285301">
    <property type="component" value="Unassembled WGS sequence"/>
</dbReference>
<dbReference type="CDD" id="cd22410">
    <property type="entry name" value="KH-I_Vigilin_rpt7"/>
    <property type="match status" value="1"/>
</dbReference>
<feature type="domain" description="K Homology" evidence="8">
    <location>
        <begin position="925"/>
        <end position="1026"/>
    </location>
</feature>
<dbReference type="OrthoDB" id="10027144at2759"/>
<evidence type="ECO:0000256" key="2">
    <source>
        <dbReference type="ARBA" id="ARBA00022490"/>
    </source>
</evidence>
<feature type="domain" description="K Homology" evidence="8">
    <location>
        <begin position="853"/>
        <end position="924"/>
    </location>
</feature>
<name>A0A3S3Q7X2_9ACAR</name>
<protein>
    <submittedName>
        <fullName evidence="11">Vigilin-like protein</fullName>
    </submittedName>
</protein>
<keyword evidence="12" id="KW-1185">Reference proteome</keyword>
<feature type="domain" description="K Homology" evidence="8">
    <location>
        <begin position="1027"/>
        <end position="1093"/>
    </location>
</feature>
<feature type="domain" description="K Homology" evidence="8">
    <location>
        <begin position="401"/>
        <end position="467"/>
    </location>
</feature>
<evidence type="ECO:0000256" key="3">
    <source>
        <dbReference type="ARBA" id="ARBA00022737"/>
    </source>
</evidence>
<feature type="domain" description="K Homology" evidence="8">
    <location>
        <begin position="629"/>
        <end position="697"/>
    </location>
</feature>
<comment type="caution">
    <text evidence="11">The sequence shown here is derived from an EMBL/GenBank/DDBJ whole genome shotgun (WGS) entry which is preliminary data.</text>
</comment>
<sequence length="1334" mass="151422">MNPETISQTLNAEHHQSDLTVPLTMPVGSTIDPNGAHLYTGPGATDASAMLHDSSYVHKQADRDYHVDNEIVAPSYDEIFPALPETDNSQSKVKDVEIKAEPWSQKMKVKSSNVSQIFRISPHERRFRETHAQFGDNTTKTCVDIMKQTSTHIETSSSRDGTISFLITGKEENVLQAKRMIASEFKAQDCALLSIPKQHHKFILGKNYKKIQELEQQTGTKIHVPKQSDMSEEIRIVGPKDAVEKAVHEIQLVANDAASRASERITIPKVYHPFILGPFNENLNQLMEETKAKIHIPPPSVISDEISITGETEAVAMAKQRIQEIYEEKQKKCQTVCMEVKKSQHRYIIGKGRQTLQEFFKQTGVSVEMPPIESASETITLRGEQDKLGPALKLCYEKATSEIEVSMKVEAWVQKRLSGPKKLKLQEYKQSYPNAHMLFLAEENLIKIKGSRSEVEKLQEIFEKDIAKIKSEIKIKEIRVHPKFHCHIIGKSGATINQIREDTGAEIHVPSEGGHGLPFSDMIRIEGSPQAIEKAASQLKEIIKNLEEKEKEINKSCTKELIIDHRFHKQLIGTKGEKIKEIRDRFNQVIISFPDPSEKSDKVTIRGPKENVENCYRYLAQQNKELLASNYSIQVPINKEFHKCIIGKEGANIRKIRDETETKIELPSESNDSDVIVITGRKENVEQARDKILAIQNSFLNTVKMDIIIPAKFHNSIIGAQGRIIQSIREECGDVLIKFPPQGSKSDKVSIRGPKDNVIKAKQLLIELSNEKQLNSYTEEIKCRRDFHRYLIGKNGGKIKKIRESSGAKIIFPTDKELEESSNKIDVIYIIGKKECVLKAKEELEAEISLLENTVTETYAIPRKFHSMFIVRQLGVLRQIQQETGTYISFPDRENDRANENVTIKACSREKVEEAKARIKEIVDDLTEMEVVIDRQYHKALLVVKGQKITNLQQEYDVQIKFPERGVNFGNGDEPEYVNGNNHIGDSDSEHSEGRSPLPHKSDIITIIGRKKNCETAKEALLALVPIEIEVTVPFDYHRFIIGQKGKDVKELMNKYEVQINVPPSNEESDIIKIQGAKDNVERAKAAILQRVQELDEAKQDRIARNYKVEIRVDPKYHPKIIGKKGSVISGIRSKYEVQIHFPERTDDQNQTNSDLITITGYEDKVNKARDDIMEIVKNLEEQISETIEIDYRIHPRLIGARGRNIRKIMDKYKVDIRFPRQDDANKNSVTIIGLAEGVEEAKDRLLELEDEYLQDVADEPPSSRYQNSNSEKIAGDESRGFLVKGGPWEQKQQIVPDTNNTEEFPSMGSEAPSEAPKPWGPRGVAFTPNYPNN</sequence>
<dbReference type="CDD" id="cd22411">
    <property type="entry name" value="KH-I_Vigilin_rpt8"/>
    <property type="match status" value="1"/>
</dbReference>
<feature type="coiled-coil region" evidence="6">
    <location>
        <begin position="532"/>
        <end position="559"/>
    </location>
</feature>
<evidence type="ECO:0000313" key="11">
    <source>
        <dbReference type="EMBL" id="RWS15554.1"/>
    </source>
</evidence>
<keyword evidence="2" id="KW-0963">Cytoplasm</keyword>
<organism evidence="11 12">
    <name type="scientific">Dinothrombium tinctorium</name>
    <dbReference type="NCBI Taxonomy" id="1965070"/>
    <lineage>
        <taxon>Eukaryota</taxon>
        <taxon>Metazoa</taxon>
        <taxon>Ecdysozoa</taxon>
        <taxon>Arthropoda</taxon>
        <taxon>Chelicerata</taxon>
        <taxon>Arachnida</taxon>
        <taxon>Acari</taxon>
        <taxon>Acariformes</taxon>
        <taxon>Trombidiformes</taxon>
        <taxon>Prostigmata</taxon>
        <taxon>Anystina</taxon>
        <taxon>Parasitengona</taxon>
        <taxon>Trombidioidea</taxon>
        <taxon>Trombidiidae</taxon>
        <taxon>Dinothrombium</taxon>
    </lineage>
</organism>
<dbReference type="InterPro" id="IPR057778">
    <property type="entry name" value="KH_Vigilin_N"/>
</dbReference>
<dbReference type="CDD" id="cd22408">
    <property type="entry name" value="KH-I_Vigilin_rpt4"/>
    <property type="match status" value="1"/>
</dbReference>
<feature type="region of interest" description="Disordered" evidence="7">
    <location>
        <begin position="1281"/>
        <end position="1334"/>
    </location>
</feature>
<feature type="domain" description="K Homology" evidence="8">
    <location>
        <begin position="187"/>
        <end position="255"/>
    </location>
</feature>